<keyword evidence="5" id="KW-0808">Transferase</keyword>
<dbReference type="PANTHER" id="PTHR17490">
    <property type="entry name" value="SUA5"/>
    <property type="match status" value="1"/>
</dbReference>
<evidence type="ECO:0000313" key="14">
    <source>
        <dbReference type="Proteomes" id="UP000278149"/>
    </source>
</evidence>
<keyword evidence="8" id="KW-0547">Nucleotide-binding</keyword>
<keyword evidence="4" id="KW-0963">Cytoplasm</keyword>
<accession>A0A429G8A7</accession>
<name>A0A429G8A7_9CREN</name>
<proteinExistence type="inferred from homology"/>
<evidence type="ECO:0000256" key="9">
    <source>
        <dbReference type="ARBA" id="ARBA00022840"/>
    </source>
</evidence>
<protein>
    <recommendedName>
        <fullName evidence="10">L-threonylcarbamoyladenylate synthase</fullName>
        <ecNumber evidence="3">2.7.7.87</ecNumber>
    </recommendedName>
    <alternativeName>
        <fullName evidence="10">L-threonylcarbamoyladenylate synthase</fullName>
    </alternativeName>
</protein>
<dbReference type="InterPro" id="IPR017945">
    <property type="entry name" value="DHBP_synth_RibB-like_a/b_dom"/>
</dbReference>
<evidence type="ECO:0000256" key="8">
    <source>
        <dbReference type="ARBA" id="ARBA00022741"/>
    </source>
</evidence>
<dbReference type="EMBL" id="RCOR01000014">
    <property type="protein sequence ID" value="RSN70078.1"/>
    <property type="molecule type" value="Genomic_DNA"/>
</dbReference>
<dbReference type="GO" id="GO:0061710">
    <property type="term" value="F:L-threonylcarbamoyladenylate synthase"/>
    <property type="evidence" value="ECO:0007669"/>
    <property type="project" value="UniProtKB-EC"/>
</dbReference>
<dbReference type="InterPro" id="IPR050156">
    <property type="entry name" value="TC-AMP_synthase_SUA5"/>
</dbReference>
<evidence type="ECO:0000256" key="2">
    <source>
        <dbReference type="ARBA" id="ARBA00007663"/>
    </source>
</evidence>
<evidence type="ECO:0000256" key="10">
    <source>
        <dbReference type="ARBA" id="ARBA00029774"/>
    </source>
</evidence>
<keyword evidence="9" id="KW-0067">ATP-binding</keyword>
<feature type="domain" description="YrdC-like" evidence="12">
    <location>
        <begin position="64"/>
        <end position="245"/>
    </location>
</feature>
<evidence type="ECO:0000256" key="4">
    <source>
        <dbReference type="ARBA" id="ARBA00022490"/>
    </source>
</evidence>
<dbReference type="InterPro" id="IPR006070">
    <property type="entry name" value="Sua5-like_dom"/>
</dbReference>
<dbReference type="GO" id="GO:0005524">
    <property type="term" value="F:ATP binding"/>
    <property type="evidence" value="ECO:0007669"/>
    <property type="project" value="UniProtKB-KW"/>
</dbReference>
<dbReference type="Pfam" id="PF01300">
    <property type="entry name" value="Sua5_yciO_yrdC"/>
    <property type="match status" value="1"/>
</dbReference>
<keyword evidence="6" id="KW-0819">tRNA processing</keyword>
<dbReference type="Gene3D" id="3.90.870.10">
    <property type="entry name" value="DHBP synthase"/>
    <property type="match status" value="1"/>
</dbReference>
<evidence type="ECO:0000256" key="5">
    <source>
        <dbReference type="ARBA" id="ARBA00022679"/>
    </source>
</evidence>
<dbReference type="GO" id="GO:0008033">
    <property type="term" value="P:tRNA processing"/>
    <property type="evidence" value="ECO:0007669"/>
    <property type="project" value="UniProtKB-KW"/>
</dbReference>
<dbReference type="PROSITE" id="PS51163">
    <property type="entry name" value="YRDC"/>
    <property type="match status" value="1"/>
</dbReference>
<dbReference type="PANTHER" id="PTHR17490:SF16">
    <property type="entry name" value="THREONYLCARBAMOYL-AMP SYNTHASE"/>
    <property type="match status" value="1"/>
</dbReference>
<evidence type="ECO:0000313" key="13">
    <source>
        <dbReference type="EMBL" id="RSN70078.1"/>
    </source>
</evidence>
<dbReference type="GO" id="GO:0000049">
    <property type="term" value="F:tRNA binding"/>
    <property type="evidence" value="ECO:0007669"/>
    <property type="project" value="TreeGrafter"/>
</dbReference>
<gene>
    <name evidence="13" type="ORF">D9Q81_01855</name>
</gene>
<comment type="similarity">
    <text evidence="2">Belongs to the SUA5 family.</text>
</comment>
<comment type="caution">
    <text evidence="13">The sequence shown here is derived from an EMBL/GenBank/DDBJ whole genome shotgun (WGS) entry which is preliminary data.</text>
</comment>
<comment type="catalytic activity">
    <reaction evidence="11">
        <text>L-threonine + hydrogencarbonate + ATP = L-threonylcarbamoyladenylate + diphosphate + H2O</text>
        <dbReference type="Rhea" id="RHEA:36407"/>
        <dbReference type="ChEBI" id="CHEBI:15377"/>
        <dbReference type="ChEBI" id="CHEBI:17544"/>
        <dbReference type="ChEBI" id="CHEBI:30616"/>
        <dbReference type="ChEBI" id="CHEBI:33019"/>
        <dbReference type="ChEBI" id="CHEBI:57926"/>
        <dbReference type="ChEBI" id="CHEBI:73682"/>
        <dbReference type="EC" id="2.7.7.87"/>
    </reaction>
</comment>
<evidence type="ECO:0000259" key="12">
    <source>
        <dbReference type="PROSITE" id="PS51163"/>
    </source>
</evidence>
<dbReference type="EC" id="2.7.7.87" evidence="3"/>
<dbReference type="GO" id="GO:0005737">
    <property type="term" value="C:cytoplasm"/>
    <property type="evidence" value="ECO:0007669"/>
    <property type="project" value="UniProtKB-SubCell"/>
</dbReference>
<keyword evidence="7" id="KW-0548">Nucleotidyltransferase</keyword>
<sequence>MSLAPSLTLLTKFSKMEECTSPSLSIASMRSSSMGLPTSLLRLIKKRIPGDRVMRRIYLREGGESTIDEVVDALRKGKLIIYPTDTVYGLGADAENIDAVRRVYEVKGRPEEKRLTIAVSDIDMAERYAVVDEISRRLMEKFLPGKVTFILKKTSRVPDIVNPEAIGIRIPNIPIILRIIREFGGAITATSANKSGSPPKLDPEEAAMEIEADLLLDYGRLPPSRPSTIVDLTRGEPVLVREGDVPFSLVMKEYLRIRSPLA</sequence>
<evidence type="ECO:0000256" key="7">
    <source>
        <dbReference type="ARBA" id="ARBA00022695"/>
    </source>
</evidence>
<organism evidence="13 14">
    <name type="scientific">Candidatus Korarchaeum cryptofilum</name>
    <dbReference type="NCBI Taxonomy" id="498846"/>
    <lineage>
        <taxon>Archaea</taxon>
        <taxon>Thermoproteota</taxon>
        <taxon>Candidatus Korarchaeia</taxon>
        <taxon>Candidatus Korarchaeales</taxon>
        <taxon>Candidatus Korarchaeaceae</taxon>
        <taxon>Candidatus Korarchaeum</taxon>
    </lineage>
</organism>
<evidence type="ECO:0000256" key="3">
    <source>
        <dbReference type="ARBA" id="ARBA00012584"/>
    </source>
</evidence>
<reference evidence="13 14" key="1">
    <citation type="submission" date="2018-10" db="EMBL/GenBank/DDBJ databases">
        <title>Co-occurring genomic capacity for anaerobic methane metabolism and dissimilatory sulfite reduction discovered in the Korarchaeota.</title>
        <authorList>
            <person name="Mckay L.J."/>
            <person name="Dlakic M."/>
            <person name="Fields M.W."/>
            <person name="Delmont T.O."/>
            <person name="Eren A.M."/>
            <person name="Jay Z.J."/>
            <person name="Klingelsmith K.B."/>
            <person name="Rusch D.B."/>
            <person name="Inskeep W.P."/>
        </authorList>
    </citation>
    <scope>NUCLEOTIDE SEQUENCE [LARGE SCALE GENOMIC DNA]</scope>
    <source>
        <strain evidence="13 14">WS</strain>
    </source>
</reference>
<dbReference type="AlphaFoldDB" id="A0A429G8A7"/>
<dbReference type="SUPFAM" id="SSF55821">
    <property type="entry name" value="YrdC/RibB"/>
    <property type="match status" value="1"/>
</dbReference>
<evidence type="ECO:0000256" key="1">
    <source>
        <dbReference type="ARBA" id="ARBA00004496"/>
    </source>
</evidence>
<dbReference type="GO" id="GO:0006450">
    <property type="term" value="P:regulation of translational fidelity"/>
    <property type="evidence" value="ECO:0007669"/>
    <property type="project" value="TreeGrafter"/>
</dbReference>
<comment type="subcellular location">
    <subcellularLocation>
        <location evidence="1">Cytoplasm</location>
    </subcellularLocation>
</comment>
<dbReference type="NCBIfam" id="TIGR00057">
    <property type="entry name" value="L-threonylcarbamoyladenylate synthase"/>
    <property type="match status" value="1"/>
</dbReference>
<evidence type="ECO:0000256" key="6">
    <source>
        <dbReference type="ARBA" id="ARBA00022694"/>
    </source>
</evidence>
<evidence type="ECO:0000256" key="11">
    <source>
        <dbReference type="ARBA" id="ARBA00048366"/>
    </source>
</evidence>
<dbReference type="GO" id="GO:0003725">
    <property type="term" value="F:double-stranded RNA binding"/>
    <property type="evidence" value="ECO:0007669"/>
    <property type="project" value="InterPro"/>
</dbReference>
<dbReference type="Proteomes" id="UP000278149">
    <property type="component" value="Unassembled WGS sequence"/>
</dbReference>